<evidence type="ECO:0000259" key="9">
    <source>
        <dbReference type="Pfam" id="PF03948"/>
    </source>
</evidence>
<dbReference type="InterPro" id="IPR036935">
    <property type="entry name" value="Ribosomal_bL9_N_sf"/>
</dbReference>
<dbReference type="GO" id="GO:0005840">
    <property type="term" value="C:ribosome"/>
    <property type="evidence" value="ECO:0007669"/>
    <property type="project" value="UniProtKB-KW"/>
</dbReference>
<gene>
    <name evidence="7" type="primary">rplI</name>
    <name evidence="10" type="ORF">A2931_03080</name>
</gene>
<evidence type="ECO:0000256" key="5">
    <source>
        <dbReference type="ARBA" id="ARBA00023274"/>
    </source>
</evidence>
<evidence type="ECO:0000256" key="6">
    <source>
        <dbReference type="ARBA" id="ARBA00035292"/>
    </source>
</evidence>
<evidence type="ECO:0000256" key="4">
    <source>
        <dbReference type="ARBA" id="ARBA00022980"/>
    </source>
</evidence>
<organism evidence="10 11">
    <name type="scientific">Candidatus Niyogibacteria bacterium RIFCSPLOWO2_01_FULL_45_48</name>
    <dbReference type="NCBI Taxonomy" id="1801724"/>
    <lineage>
        <taxon>Bacteria</taxon>
        <taxon>Candidatus Niyogiibacteriota</taxon>
    </lineage>
</organism>
<feature type="domain" description="Large ribosomal subunit protein bL9 C-terminal" evidence="9">
    <location>
        <begin position="66"/>
        <end position="145"/>
    </location>
</feature>
<reference evidence="10 11" key="1">
    <citation type="journal article" date="2016" name="Nat. Commun.">
        <title>Thousands of microbial genomes shed light on interconnected biogeochemical processes in an aquifer system.</title>
        <authorList>
            <person name="Anantharaman K."/>
            <person name="Brown C.T."/>
            <person name="Hug L.A."/>
            <person name="Sharon I."/>
            <person name="Castelle C.J."/>
            <person name="Probst A.J."/>
            <person name="Thomas B.C."/>
            <person name="Singh A."/>
            <person name="Wilkins M.J."/>
            <person name="Karaoz U."/>
            <person name="Brodie E.L."/>
            <person name="Williams K.H."/>
            <person name="Hubbard S.S."/>
            <person name="Banfield J.F."/>
        </authorList>
    </citation>
    <scope>NUCLEOTIDE SEQUENCE [LARGE SCALE GENOMIC DNA]</scope>
</reference>
<comment type="caution">
    <text evidence="10">The sequence shown here is derived from an EMBL/GenBank/DDBJ whole genome shotgun (WGS) entry which is preliminary data.</text>
</comment>
<dbReference type="SUPFAM" id="SSF55658">
    <property type="entry name" value="L9 N-domain-like"/>
    <property type="match status" value="1"/>
</dbReference>
<keyword evidence="4 7" id="KW-0689">Ribosomal protein</keyword>
<evidence type="ECO:0000256" key="3">
    <source>
        <dbReference type="ARBA" id="ARBA00022884"/>
    </source>
</evidence>
<dbReference type="Pfam" id="PF01281">
    <property type="entry name" value="Ribosomal_L9_N"/>
    <property type="match status" value="1"/>
</dbReference>
<dbReference type="GO" id="GO:0019843">
    <property type="term" value="F:rRNA binding"/>
    <property type="evidence" value="ECO:0007669"/>
    <property type="project" value="UniProtKB-UniRule"/>
</dbReference>
<evidence type="ECO:0000256" key="7">
    <source>
        <dbReference type="HAMAP-Rule" id="MF_00503"/>
    </source>
</evidence>
<evidence type="ECO:0000313" key="11">
    <source>
        <dbReference type="Proteomes" id="UP000177486"/>
    </source>
</evidence>
<dbReference type="GO" id="GO:0003735">
    <property type="term" value="F:structural constituent of ribosome"/>
    <property type="evidence" value="ECO:0007669"/>
    <property type="project" value="InterPro"/>
</dbReference>
<dbReference type="InterPro" id="IPR000244">
    <property type="entry name" value="Ribosomal_bL9"/>
</dbReference>
<keyword evidence="5 7" id="KW-0687">Ribonucleoprotein</keyword>
<dbReference type="Gene3D" id="3.40.5.10">
    <property type="entry name" value="Ribosomal protein L9, N-terminal domain"/>
    <property type="match status" value="1"/>
</dbReference>
<evidence type="ECO:0000259" key="8">
    <source>
        <dbReference type="Pfam" id="PF01281"/>
    </source>
</evidence>
<accession>A0A1G2EWH1</accession>
<dbReference type="GO" id="GO:0006412">
    <property type="term" value="P:translation"/>
    <property type="evidence" value="ECO:0007669"/>
    <property type="project" value="UniProtKB-UniRule"/>
</dbReference>
<name>A0A1G2EWH1_9BACT</name>
<comment type="similarity">
    <text evidence="1 7">Belongs to the bacterial ribosomal protein bL9 family.</text>
</comment>
<comment type="function">
    <text evidence="7">Binds to the 23S rRNA.</text>
</comment>
<dbReference type="SUPFAM" id="SSF55653">
    <property type="entry name" value="Ribosomal protein L9 C-domain"/>
    <property type="match status" value="1"/>
</dbReference>
<evidence type="ECO:0000313" key="10">
    <source>
        <dbReference type="EMBL" id="OGZ30149.1"/>
    </source>
</evidence>
<sequence length="156" mass="16963">MKVLLTKDVPHLGQIGDIKEVKSGHARNFLFPRGFAKPATPTAILEADGLKKEREEKNMIALGAFEEALNKLKNIEIVIEAKTNEQGGLFRGISAKQIASAIAKSEVKEIAESDILINEPIKNAGTHEVELKRGDISGKIKIIVKAKESKKGIKNG</sequence>
<keyword evidence="2 7" id="KW-0699">rRNA-binding</keyword>
<dbReference type="Proteomes" id="UP000177486">
    <property type="component" value="Unassembled WGS sequence"/>
</dbReference>
<proteinExistence type="inferred from homology"/>
<dbReference type="PANTHER" id="PTHR21368">
    <property type="entry name" value="50S RIBOSOMAL PROTEIN L9"/>
    <property type="match status" value="1"/>
</dbReference>
<dbReference type="Pfam" id="PF03948">
    <property type="entry name" value="Ribosomal_L9_C"/>
    <property type="match status" value="1"/>
</dbReference>
<evidence type="ECO:0000256" key="2">
    <source>
        <dbReference type="ARBA" id="ARBA00022730"/>
    </source>
</evidence>
<dbReference type="InterPro" id="IPR009027">
    <property type="entry name" value="Ribosomal_bL9/RNase_H1_N"/>
</dbReference>
<keyword evidence="3 7" id="KW-0694">RNA-binding</keyword>
<dbReference type="GO" id="GO:1990904">
    <property type="term" value="C:ribonucleoprotein complex"/>
    <property type="evidence" value="ECO:0007669"/>
    <property type="project" value="UniProtKB-KW"/>
</dbReference>
<dbReference type="NCBIfam" id="TIGR00158">
    <property type="entry name" value="L9"/>
    <property type="match status" value="1"/>
</dbReference>
<feature type="domain" description="Ribosomal protein L9" evidence="8">
    <location>
        <begin position="1"/>
        <end position="44"/>
    </location>
</feature>
<protein>
    <recommendedName>
        <fullName evidence="6 7">Large ribosomal subunit protein bL9</fullName>
    </recommendedName>
</protein>
<evidence type="ECO:0000256" key="1">
    <source>
        <dbReference type="ARBA" id="ARBA00010605"/>
    </source>
</evidence>
<dbReference type="InterPro" id="IPR020594">
    <property type="entry name" value="Ribosomal_bL9_bac/chp"/>
</dbReference>
<dbReference type="InterPro" id="IPR036791">
    <property type="entry name" value="Ribosomal_bL9_C_sf"/>
</dbReference>
<dbReference type="Gene3D" id="3.10.430.100">
    <property type="entry name" value="Ribosomal protein L9, C-terminal domain"/>
    <property type="match status" value="1"/>
</dbReference>
<dbReference type="InterPro" id="IPR020070">
    <property type="entry name" value="Ribosomal_bL9_N"/>
</dbReference>
<dbReference type="HAMAP" id="MF_00503">
    <property type="entry name" value="Ribosomal_bL9"/>
    <property type="match status" value="1"/>
</dbReference>
<dbReference type="AlphaFoldDB" id="A0A1G2EWH1"/>
<dbReference type="InterPro" id="IPR020069">
    <property type="entry name" value="Ribosomal_bL9_C"/>
</dbReference>
<dbReference type="EMBL" id="MHMQ01000025">
    <property type="protein sequence ID" value="OGZ30149.1"/>
    <property type="molecule type" value="Genomic_DNA"/>
</dbReference>